<keyword evidence="1" id="KW-0732">Signal</keyword>
<dbReference type="InParanoid" id="A0A0Q9X4W6"/>
<feature type="signal peptide" evidence="1">
    <location>
        <begin position="1"/>
        <end position="20"/>
    </location>
</feature>
<accession>A0A0Q9X4W6</accession>
<dbReference type="OrthoDB" id="7831733at2759"/>
<feature type="chain" id="PRO_5006387511" evidence="1">
    <location>
        <begin position="21"/>
        <end position="81"/>
    </location>
</feature>
<dbReference type="AlphaFoldDB" id="A0A0Q9X4W6"/>
<evidence type="ECO:0000256" key="1">
    <source>
        <dbReference type="SAM" id="SignalP"/>
    </source>
</evidence>
<evidence type="ECO:0000313" key="3">
    <source>
        <dbReference type="Proteomes" id="UP000007798"/>
    </source>
</evidence>
<dbReference type="Proteomes" id="UP000007798">
    <property type="component" value="Unassembled WGS sequence"/>
</dbReference>
<proteinExistence type="predicted"/>
<dbReference type="STRING" id="7260.A0A0Q9X4W6"/>
<sequence>MKFLIVSIIVCIVIIGYVEANRPGLALPPCSCVDELCGPGGAPCKNCPDRSQLCQQLLSKVDDLKEQIGQCVCGLPSWALN</sequence>
<organism evidence="2 3">
    <name type="scientific">Drosophila willistoni</name>
    <name type="common">Fruit fly</name>
    <dbReference type="NCBI Taxonomy" id="7260"/>
    <lineage>
        <taxon>Eukaryota</taxon>
        <taxon>Metazoa</taxon>
        <taxon>Ecdysozoa</taxon>
        <taxon>Arthropoda</taxon>
        <taxon>Hexapoda</taxon>
        <taxon>Insecta</taxon>
        <taxon>Pterygota</taxon>
        <taxon>Neoptera</taxon>
        <taxon>Endopterygota</taxon>
        <taxon>Diptera</taxon>
        <taxon>Brachycera</taxon>
        <taxon>Muscomorpha</taxon>
        <taxon>Ephydroidea</taxon>
        <taxon>Drosophilidae</taxon>
        <taxon>Drosophila</taxon>
        <taxon>Sophophora</taxon>
    </lineage>
</organism>
<reference evidence="2 3" key="1">
    <citation type="journal article" date="2007" name="Nature">
        <title>Evolution of genes and genomes on the Drosophila phylogeny.</title>
        <authorList>
            <consortium name="Drosophila 12 Genomes Consortium"/>
            <person name="Clark A.G."/>
            <person name="Eisen M.B."/>
            <person name="Smith D.R."/>
            <person name="Bergman C.M."/>
            <person name="Oliver B."/>
            <person name="Markow T.A."/>
            <person name="Kaufman T.C."/>
            <person name="Kellis M."/>
            <person name="Gelbart W."/>
            <person name="Iyer V.N."/>
            <person name="Pollard D.A."/>
            <person name="Sackton T.B."/>
            <person name="Larracuente A.M."/>
            <person name="Singh N.D."/>
            <person name="Abad J.P."/>
            <person name="Abt D.N."/>
            <person name="Adryan B."/>
            <person name="Aguade M."/>
            <person name="Akashi H."/>
            <person name="Anderson W.W."/>
            <person name="Aquadro C.F."/>
            <person name="Ardell D.H."/>
            <person name="Arguello R."/>
            <person name="Artieri C.G."/>
            <person name="Barbash D.A."/>
            <person name="Barker D."/>
            <person name="Barsanti P."/>
            <person name="Batterham P."/>
            <person name="Batzoglou S."/>
            <person name="Begun D."/>
            <person name="Bhutkar A."/>
            <person name="Blanco E."/>
            <person name="Bosak S.A."/>
            <person name="Bradley R.K."/>
            <person name="Brand A.D."/>
            <person name="Brent M.R."/>
            <person name="Brooks A.N."/>
            <person name="Brown R.H."/>
            <person name="Butlin R.K."/>
            <person name="Caggese C."/>
            <person name="Calvi B.R."/>
            <person name="Bernardo de Carvalho A."/>
            <person name="Caspi A."/>
            <person name="Castrezana S."/>
            <person name="Celniker S.E."/>
            <person name="Chang J.L."/>
            <person name="Chapple C."/>
            <person name="Chatterji S."/>
            <person name="Chinwalla A."/>
            <person name="Civetta A."/>
            <person name="Clifton S.W."/>
            <person name="Comeron J.M."/>
            <person name="Costello J.C."/>
            <person name="Coyne J.A."/>
            <person name="Daub J."/>
            <person name="David R.G."/>
            <person name="Delcher A.L."/>
            <person name="Delehaunty K."/>
            <person name="Do C.B."/>
            <person name="Ebling H."/>
            <person name="Edwards K."/>
            <person name="Eickbush T."/>
            <person name="Evans J.D."/>
            <person name="Filipski A."/>
            <person name="Findeiss S."/>
            <person name="Freyhult E."/>
            <person name="Fulton L."/>
            <person name="Fulton R."/>
            <person name="Garcia A.C."/>
            <person name="Gardiner A."/>
            <person name="Garfield D.A."/>
            <person name="Garvin B.E."/>
            <person name="Gibson G."/>
            <person name="Gilbert D."/>
            <person name="Gnerre S."/>
            <person name="Godfrey J."/>
            <person name="Good R."/>
            <person name="Gotea V."/>
            <person name="Gravely B."/>
            <person name="Greenberg A.J."/>
            <person name="Griffiths-Jones S."/>
            <person name="Gross S."/>
            <person name="Guigo R."/>
            <person name="Gustafson E.A."/>
            <person name="Haerty W."/>
            <person name="Hahn M.W."/>
            <person name="Halligan D.L."/>
            <person name="Halpern A.L."/>
            <person name="Halter G.M."/>
            <person name="Han M.V."/>
            <person name="Heger A."/>
            <person name="Hillier L."/>
            <person name="Hinrichs A.S."/>
            <person name="Holmes I."/>
            <person name="Hoskins R.A."/>
            <person name="Hubisz M.J."/>
            <person name="Hultmark D."/>
            <person name="Huntley M.A."/>
            <person name="Jaffe D.B."/>
            <person name="Jagadeeshan S."/>
            <person name="Jeck W.R."/>
            <person name="Johnson J."/>
            <person name="Jones C.D."/>
            <person name="Jordan W.C."/>
            <person name="Karpen G.H."/>
            <person name="Kataoka E."/>
            <person name="Keightley P.D."/>
            <person name="Kheradpour P."/>
            <person name="Kirkness E.F."/>
            <person name="Koerich L.B."/>
            <person name="Kristiansen K."/>
            <person name="Kudrna D."/>
            <person name="Kulathinal R.J."/>
            <person name="Kumar S."/>
            <person name="Kwok R."/>
            <person name="Lander E."/>
            <person name="Langley C.H."/>
            <person name="Lapoint R."/>
            <person name="Lazzaro B.P."/>
            <person name="Lee S.J."/>
            <person name="Levesque L."/>
            <person name="Li R."/>
            <person name="Lin C.F."/>
            <person name="Lin M.F."/>
            <person name="Lindblad-Toh K."/>
            <person name="Llopart A."/>
            <person name="Long M."/>
            <person name="Low L."/>
            <person name="Lozovsky E."/>
            <person name="Lu J."/>
            <person name="Luo M."/>
            <person name="Machado C.A."/>
            <person name="Makalowski W."/>
            <person name="Marzo M."/>
            <person name="Matsuda M."/>
            <person name="Matzkin L."/>
            <person name="McAllister B."/>
            <person name="McBride C.S."/>
            <person name="McKernan B."/>
            <person name="McKernan K."/>
            <person name="Mendez-Lago M."/>
            <person name="Minx P."/>
            <person name="Mollenhauer M.U."/>
            <person name="Montooth K."/>
            <person name="Mount S.M."/>
            <person name="Mu X."/>
            <person name="Myers E."/>
            <person name="Negre B."/>
            <person name="Newfeld S."/>
            <person name="Nielsen R."/>
            <person name="Noor M.A."/>
            <person name="O'Grady P."/>
            <person name="Pachter L."/>
            <person name="Papaceit M."/>
            <person name="Parisi M.J."/>
            <person name="Parisi M."/>
            <person name="Parts L."/>
            <person name="Pedersen J.S."/>
            <person name="Pesole G."/>
            <person name="Phillippy A.M."/>
            <person name="Ponting C.P."/>
            <person name="Pop M."/>
            <person name="Porcelli D."/>
            <person name="Powell J.R."/>
            <person name="Prohaska S."/>
            <person name="Pruitt K."/>
            <person name="Puig M."/>
            <person name="Quesneville H."/>
            <person name="Ram K.R."/>
            <person name="Rand D."/>
            <person name="Rasmussen M.D."/>
            <person name="Reed L.K."/>
            <person name="Reenan R."/>
            <person name="Reily A."/>
            <person name="Remington K.A."/>
            <person name="Rieger T.T."/>
            <person name="Ritchie M.G."/>
            <person name="Robin C."/>
            <person name="Rogers Y.H."/>
            <person name="Rohde C."/>
            <person name="Rozas J."/>
            <person name="Rubenfield M.J."/>
            <person name="Ruiz A."/>
            <person name="Russo S."/>
            <person name="Salzberg S.L."/>
            <person name="Sanchez-Gracia A."/>
            <person name="Saranga D.J."/>
            <person name="Sato H."/>
            <person name="Schaeffer S.W."/>
            <person name="Schatz M.C."/>
            <person name="Schlenke T."/>
            <person name="Schwartz R."/>
            <person name="Segarra C."/>
            <person name="Singh R.S."/>
            <person name="Sirot L."/>
            <person name="Sirota M."/>
            <person name="Sisneros N.B."/>
            <person name="Smith C.D."/>
            <person name="Smith T.F."/>
            <person name="Spieth J."/>
            <person name="Stage D.E."/>
            <person name="Stark A."/>
            <person name="Stephan W."/>
            <person name="Strausberg R.L."/>
            <person name="Strempel S."/>
            <person name="Sturgill D."/>
            <person name="Sutton G."/>
            <person name="Sutton G.G."/>
            <person name="Tao W."/>
            <person name="Teichmann S."/>
            <person name="Tobari Y.N."/>
            <person name="Tomimura Y."/>
            <person name="Tsolas J.M."/>
            <person name="Valente V.L."/>
            <person name="Venter E."/>
            <person name="Venter J.C."/>
            <person name="Vicario S."/>
            <person name="Vieira F.G."/>
            <person name="Vilella A.J."/>
            <person name="Villasante A."/>
            <person name="Walenz B."/>
            <person name="Wang J."/>
            <person name="Wasserman M."/>
            <person name="Watts T."/>
            <person name="Wilson D."/>
            <person name="Wilson R.K."/>
            <person name="Wing R.A."/>
            <person name="Wolfner M.F."/>
            <person name="Wong A."/>
            <person name="Wong G.K."/>
            <person name="Wu C.I."/>
            <person name="Wu G."/>
            <person name="Yamamoto D."/>
            <person name="Yang H.P."/>
            <person name="Yang S.P."/>
            <person name="Yorke J.A."/>
            <person name="Yoshida K."/>
            <person name="Zdobnov E."/>
            <person name="Zhang P."/>
            <person name="Zhang Y."/>
            <person name="Zimin A.V."/>
            <person name="Baldwin J."/>
            <person name="Abdouelleil A."/>
            <person name="Abdulkadir J."/>
            <person name="Abebe A."/>
            <person name="Abera B."/>
            <person name="Abreu J."/>
            <person name="Acer S.C."/>
            <person name="Aftuck L."/>
            <person name="Alexander A."/>
            <person name="An P."/>
            <person name="Anderson E."/>
            <person name="Anderson S."/>
            <person name="Arachi H."/>
            <person name="Azer M."/>
            <person name="Bachantsang P."/>
            <person name="Barry A."/>
            <person name="Bayul T."/>
            <person name="Berlin A."/>
            <person name="Bessette D."/>
            <person name="Bloom T."/>
            <person name="Blye J."/>
            <person name="Boguslavskiy L."/>
            <person name="Bonnet C."/>
            <person name="Boukhgalter B."/>
            <person name="Bourzgui I."/>
            <person name="Brown A."/>
            <person name="Cahill P."/>
            <person name="Channer S."/>
            <person name="Cheshatsang Y."/>
            <person name="Chuda L."/>
            <person name="Citroen M."/>
            <person name="Collymore A."/>
            <person name="Cooke P."/>
            <person name="Costello M."/>
            <person name="D'Aco K."/>
            <person name="Daza R."/>
            <person name="De Haan G."/>
            <person name="DeGray S."/>
            <person name="DeMaso C."/>
            <person name="Dhargay N."/>
            <person name="Dooley K."/>
            <person name="Dooley E."/>
            <person name="Doricent M."/>
            <person name="Dorje P."/>
            <person name="Dorjee K."/>
            <person name="Dupes A."/>
            <person name="Elong R."/>
            <person name="Falk J."/>
            <person name="Farina A."/>
            <person name="Faro S."/>
            <person name="Ferguson D."/>
            <person name="Fisher S."/>
            <person name="Foley C.D."/>
            <person name="Franke A."/>
            <person name="Friedrich D."/>
            <person name="Gadbois L."/>
            <person name="Gearin G."/>
            <person name="Gearin C.R."/>
            <person name="Giannoukos G."/>
            <person name="Goode T."/>
            <person name="Graham J."/>
            <person name="Grandbois E."/>
            <person name="Grewal S."/>
            <person name="Gyaltsen K."/>
            <person name="Hafez N."/>
            <person name="Hagos B."/>
            <person name="Hall J."/>
            <person name="Henson C."/>
            <person name="Hollinger A."/>
            <person name="Honan T."/>
            <person name="Huard M.D."/>
            <person name="Hughes L."/>
            <person name="Hurhula B."/>
            <person name="Husby M.E."/>
            <person name="Kamat A."/>
            <person name="Kanga B."/>
            <person name="Kashin S."/>
            <person name="Khazanovich D."/>
            <person name="Kisner P."/>
            <person name="Lance K."/>
            <person name="Lara M."/>
            <person name="Lee W."/>
            <person name="Lennon N."/>
            <person name="Letendre F."/>
            <person name="LeVine R."/>
            <person name="Lipovsky A."/>
            <person name="Liu X."/>
            <person name="Liu J."/>
            <person name="Liu S."/>
            <person name="Lokyitsang T."/>
            <person name="Lokyitsang Y."/>
            <person name="Lubonja R."/>
            <person name="Lui A."/>
            <person name="MacDonald P."/>
            <person name="Magnisalis V."/>
            <person name="Maru K."/>
            <person name="Matthews C."/>
            <person name="McCusker W."/>
            <person name="McDonough S."/>
            <person name="Mehta T."/>
            <person name="Meldrim J."/>
            <person name="Meneus L."/>
            <person name="Mihai O."/>
            <person name="Mihalev A."/>
            <person name="Mihova T."/>
            <person name="Mittelman R."/>
            <person name="Mlenga V."/>
            <person name="Montmayeur A."/>
            <person name="Mulrain L."/>
            <person name="Navidi A."/>
            <person name="Naylor J."/>
            <person name="Negash T."/>
            <person name="Nguyen T."/>
            <person name="Nguyen N."/>
            <person name="Nicol R."/>
            <person name="Norbu C."/>
            <person name="Norbu N."/>
            <person name="Novod N."/>
            <person name="O'Neill B."/>
            <person name="Osman S."/>
            <person name="Markiewicz E."/>
            <person name="Oyono O.L."/>
            <person name="Patti C."/>
            <person name="Phunkhang P."/>
            <person name="Pierre F."/>
            <person name="Priest M."/>
            <person name="Raghuraman S."/>
            <person name="Rege F."/>
            <person name="Reyes R."/>
            <person name="Rise C."/>
            <person name="Rogov P."/>
            <person name="Ross K."/>
            <person name="Ryan E."/>
            <person name="Settipalli S."/>
            <person name="Shea T."/>
            <person name="Sherpa N."/>
            <person name="Shi L."/>
            <person name="Shih D."/>
            <person name="Sparrow T."/>
            <person name="Spaulding J."/>
            <person name="Stalker J."/>
            <person name="Stange-Thomann N."/>
            <person name="Stavropoulos S."/>
            <person name="Stone C."/>
            <person name="Strader C."/>
            <person name="Tesfaye S."/>
            <person name="Thomson T."/>
            <person name="Thoulutsang Y."/>
            <person name="Thoulutsang D."/>
            <person name="Topham K."/>
            <person name="Topping I."/>
            <person name="Tsamla T."/>
            <person name="Vassiliev H."/>
            <person name="Vo A."/>
            <person name="Wangchuk T."/>
            <person name="Wangdi T."/>
            <person name="Weiand M."/>
            <person name="Wilkinson J."/>
            <person name="Wilson A."/>
            <person name="Yadav S."/>
            <person name="Young G."/>
            <person name="Yu Q."/>
            <person name="Zembek L."/>
            <person name="Zhong D."/>
            <person name="Zimmer A."/>
            <person name="Zwirko Z."/>
            <person name="Jaffe D.B."/>
            <person name="Alvarez P."/>
            <person name="Brockman W."/>
            <person name="Butler J."/>
            <person name="Chin C."/>
            <person name="Gnerre S."/>
            <person name="Grabherr M."/>
            <person name="Kleber M."/>
            <person name="Mauceli E."/>
            <person name="MacCallum I."/>
        </authorList>
    </citation>
    <scope>NUCLEOTIDE SEQUENCE [LARGE SCALE GENOMIC DNA]</scope>
    <source>
        <strain evidence="3">Tucson 14030-0811.24</strain>
    </source>
</reference>
<dbReference type="EMBL" id="CH964232">
    <property type="protein sequence ID" value="KRF99335.1"/>
    <property type="molecule type" value="Genomic_DNA"/>
</dbReference>
<evidence type="ECO:0000313" key="2">
    <source>
        <dbReference type="EMBL" id="KRF99335.1"/>
    </source>
</evidence>
<gene>
    <name evidence="2" type="primary">Dwil\GK27355</name>
    <name evidence="2" type="ORF">Dwil_GK27355</name>
</gene>
<protein>
    <submittedName>
        <fullName evidence="2">Uncharacterized protein</fullName>
    </submittedName>
</protein>
<keyword evidence="3" id="KW-1185">Reference proteome</keyword>
<name>A0A0Q9X4W6_DROWI</name>